<dbReference type="EMBL" id="CP021236">
    <property type="protein sequence ID" value="ARS38128.1"/>
    <property type="molecule type" value="Genomic_DNA"/>
</dbReference>
<dbReference type="KEGG" id="pact:CA264_21520"/>
<proteinExistence type="predicted"/>
<geneLocation type="plasmid" evidence="1 2">
    <name>unnamed</name>
</geneLocation>
<dbReference type="OrthoDB" id="128043at2"/>
<sequence length="234" mass="26007">MGNTIDVLFAYEPHPVKAQEVTRVGLTPIDTQADGNPLALEEVHTKDIHLIIISDDLSFFAHEHPEKTGKEYVVNFTFPFGGKFLLYCDIKPLNGAPVVVLKTVDVAGDKRDVQRYQQDVLSKTVDSVSVQLDVQDLSAIRVTMKQGEAVIPASSLGDFLGAKAHVVMINVNTKEYLHVHPMVHEDVLVLHSAFTATGLYRVWIQFLLNGLLYTMDYVVHVSELPGQGHHGHHH</sequence>
<protein>
    <submittedName>
        <fullName evidence="1">Uncharacterized protein</fullName>
    </submittedName>
</protein>
<dbReference type="Proteomes" id="UP000266292">
    <property type="component" value="Plasmid unnamed"/>
</dbReference>
<reference evidence="2" key="1">
    <citation type="submission" date="2017-05" db="EMBL/GenBank/DDBJ databases">
        <authorList>
            <person name="Ray J."/>
            <person name="Price M."/>
            <person name="Deutschbauer A."/>
        </authorList>
    </citation>
    <scope>NUCLEOTIDE SEQUENCE [LARGE SCALE GENOMIC DNA]</scope>
    <source>
        <strain evidence="2">DSM 19842</strain>
        <plasmid evidence="2">unnamed</plasmid>
    </source>
</reference>
<dbReference type="RefSeq" id="WP_025603885.1">
    <property type="nucleotide sequence ID" value="NZ_CP021236.1"/>
</dbReference>
<keyword evidence="2" id="KW-1185">Reference proteome</keyword>
<organism evidence="1 2">
    <name type="scientific">Pontibacter actiniarum</name>
    <dbReference type="NCBI Taxonomy" id="323450"/>
    <lineage>
        <taxon>Bacteria</taxon>
        <taxon>Pseudomonadati</taxon>
        <taxon>Bacteroidota</taxon>
        <taxon>Cytophagia</taxon>
        <taxon>Cytophagales</taxon>
        <taxon>Hymenobacteraceae</taxon>
        <taxon>Pontibacter</taxon>
    </lineage>
</organism>
<evidence type="ECO:0000313" key="2">
    <source>
        <dbReference type="Proteomes" id="UP000266292"/>
    </source>
</evidence>
<gene>
    <name evidence="1" type="ORF">CA264_21520</name>
</gene>
<name>A0A1X9YZ25_9BACT</name>
<evidence type="ECO:0000313" key="1">
    <source>
        <dbReference type="EMBL" id="ARS38128.1"/>
    </source>
</evidence>
<keyword evidence="1" id="KW-0614">Plasmid</keyword>
<dbReference type="STRING" id="709015.GCA_000472485_00115"/>
<accession>A0A1X9YZ25</accession>
<dbReference type="AlphaFoldDB" id="A0A1X9YZ25"/>